<feature type="signal peptide" evidence="2">
    <location>
        <begin position="1"/>
        <end position="25"/>
    </location>
</feature>
<feature type="compositionally biased region" description="Low complexity" evidence="1">
    <location>
        <begin position="602"/>
        <end position="612"/>
    </location>
</feature>
<dbReference type="EMBL" id="GL833145">
    <property type="protein sequence ID" value="EGB04964.1"/>
    <property type="molecule type" value="Genomic_DNA"/>
</dbReference>
<accession>F0YIW5</accession>
<name>F0YIW5_AURAN</name>
<feature type="compositionally biased region" description="Basic and acidic residues" evidence="1">
    <location>
        <begin position="329"/>
        <end position="357"/>
    </location>
</feature>
<evidence type="ECO:0000313" key="4">
    <source>
        <dbReference type="EMBL" id="EGB04964.1"/>
    </source>
</evidence>
<dbReference type="RefSeq" id="XP_009040318.1">
    <property type="nucleotide sequence ID" value="XM_009042070.1"/>
</dbReference>
<organism evidence="5">
    <name type="scientific">Aureococcus anophagefferens</name>
    <name type="common">Harmful bloom alga</name>
    <dbReference type="NCBI Taxonomy" id="44056"/>
    <lineage>
        <taxon>Eukaryota</taxon>
        <taxon>Sar</taxon>
        <taxon>Stramenopiles</taxon>
        <taxon>Ochrophyta</taxon>
        <taxon>Pelagophyceae</taxon>
        <taxon>Pelagomonadales</taxon>
        <taxon>Pelagomonadaceae</taxon>
        <taxon>Aureococcus</taxon>
    </lineage>
</organism>
<keyword evidence="2" id="KW-0732">Signal</keyword>
<dbReference type="KEGG" id="aaf:AURANDRAFT_66812"/>
<dbReference type="AlphaFoldDB" id="F0YIW5"/>
<dbReference type="Proteomes" id="UP000002729">
    <property type="component" value="Unassembled WGS sequence"/>
</dbReference>
<feature type="chain" id="PRO_5003264663" description="Chromo domain-containing protein" evidence="2">
    <location>
        <begin position="26"/>
        <end position="1131"/>
    </location>
</feature>
<feature type="compositionally biased region" description="Basic and acidic residues" evidence="1">
    <location>
        <begin position="138"/>
        <end position="147"/>
    </location>
</feature>
<evidence type="ECO:0000256" key="2">
    <source>
        <dbReference type="SAM" id="SignalP"/>
    </source>
</evidence>
<keyword evidence="5" id="KW-1185">Reference proteome</keyword>
<feature type="region of interest" description="Disordered" evidence="1">
    <location>
        <begin position="119"/>
        <end position="186"/>
    </location>
</feature>
<evidence type="ECO:0000256" key="1">
    <source>
        <dbReference type="SAM" id="MobiDB-lite"/>
    </source>
</evidence>
<dbReference type="InParanoid" id="F0YIW5"/>
<dbReference type="GeneID" id="20225961"/>
<protein>
    <recommendedName>
        <fullName evidence="3">Chromo domain-containing protein</fullName>
    </recommendedName>
</protein>
<sequence length="1131" mass="121484">MTSPFATFSAATVALGAVLELVVGALEVGAVEREVHGLLLRRGALSGLDVDVARVLRAEAAVGGERGHVRRVAGVRGVAGGAGAKVDAVKVAVAARAAAGTRGHDAVVACVELVERRGDSDVGRRRPSGPVAAAARQSVRESRRSESVQDAPDVLGPSRHRRSAARRAADDWQPQPAAKRSVSRAVRRSRSRAAFEAIALRRRTRSTARAWRPGSPTLMSNVLMASRPSLGDPSFGFTHCLQLHVTMGTSPDASSAGVVMAPFVPRRRGAPGGSPVSAAAPNTIMGFDDEQRPPSAPGSSKPVQNPVPRSPERDSPAKKKHAKEVVAALEEHARAAAEEQARRAAAEEQARAAATEKARRAAADAARRRFEECRRGLKPLKGFDDPFSTGFLSFGFFARREGGDFDYYPDLAAFKKAFKDDFHWRPSETPRNVAWQLRGMPSPLDLCKVYASLWPADPPASAVAAAVKNLRPARAKRAAPAVASKAKGDLRGRRVGSHLLGRIVKVLRPSPREGHCLVVGVVSAVAGAVSKHSGDVVPQGHFEVEFDFDDAYAGFVDLSPRFIEAAKPSYDVQETVDAWDFFWDFSDEATDAVEREPPAPVPEESGAASTAAGAGVETATPFGFYDPAQVDPSFRAAAVDYGGEDFREAVTPLALKLGESAEGLAALAYALAEANVAVLGPGSSYAVDGGGPPDMAMLPARHLRDVRDGGCLEAAFRALDAGARAALSGGDEAAKHGALAAVAGAWADAGLYAPPAVWFDDGVDPAVAAELGTVAAELGATLANSQAEATHVVRHDAAIDGVPDVDGAPDVDNASMDFSDHGMDVDRADPQYFTTLVVDARRRLALVHWWYLPDSKDEWIPLERVAVHMYHPDLPPRQMDLYAKGLDLRVACGEDARVFFAQCTWKALHALLRYVYNVNINVLQISRPLMIDALCAAGMCAVDPRKHGAQITQVNTKKFQKQSMIVMLQTMNVARSQRAAERLAGSPSKMRGIGGRAPARTVGASYNVLSRKKAHHLFKRQFRPSADEMPSAKYTPEVVEWYTYTPYWPHDKFDSKLDCYCCARLYQDTGGMVFCEHAHVPLASLVAVRDNGACHVCNVVWIATFDDLAERYDLDLPQKRYVARALAQHWA</sequence>
<feature type="domain" description="Chromo" evidence="3">
    <location>
        <begin position="622"/>
        <end position="922"/>
    </location>
</feature>
<reference evidence="4 5" key="1">
    <citation type="journal article" date="2011" name="Proc. Natl. Acad. Sci. U.S.A.">
        <title>Niche of harmful alga Aureococcus anophagefferens revealed through ecogenomics.</title>
        <authorList>
            <person name="Gobler C.J."/>
            <person name="Berry D.L."/>
            <person name="Dyhrman S.T."/>
            <person name="Wilhelm S.W."/>
            <person name="Salamov A."/>
            <person name="Lobanov A.V."/>
            <person name="Zhang Y."/>
            <person name="Collier J.L."/>
            <person name="Wurch L.L."/>
            <person name="Kustka A.B."/>
            <person name="Dill B.D."/>
            <person name="Shah M."/>
            <person name="VerBerkmoes N.C."/>
            <person name="Kuo A."/>
            <person name="Terry A."/>
            <person name="Pangilinan J."/>
            <person name="Lindquist E.A."/>
            <person name="Lucas S."/>
            <person name="Paulsen I.T."/>
            <person name="Hattenrath-Lehmann T.K."/>
            <person name="Talmage S.C."/>
            <person name="Walker E.A."/>
            <person name="Koch F."/>
            <person name="Burson A.M."/>
            <person name="Marcoval M.A."/>
            <person name="Tang Y.Z."/>
            <person name="Lecleir G.R."/>
            <person name="Coyne K.J."/>
            <person name="Berg G.M."/>
            <person name="Bertrand E.M."/>
            <person name="Saito M.A."/>
            <person name="Gladyshev V.N."/>
            <person name="Grigoriev I.V."/>
        </authorList>
    </citation>
    <scope>NUCLEOTIDE SEQUENCE [LARGE SCALE GENOMIC DNA]</scope>
    <source>
        <strain evidence="5">CCMP 1984</strain>
    </source>
</reference>
<gene>
    <name evidence="4" type="ORF">AURANDRAFT_66812</name>
</gene>
<dbReference type="OrthoDB" id="118550at2759"/>
<feature type="region of interest" description="Disordered" evidence="1">
    <location>
        <begin position="592"/>
        <end position="612"/>
    </location>
</feature>
<feature type="region of interest" description="Disordered" evidence="1">
    <location>
        <begin position="265"/>
        <end position="357"/>
    </location>
</feature>
<dbReference type="InterPro" id="IPR049898">
    <property type="entry name" value="MARR_BRCT_CHROMO"/>
</dbReference>
<dbReference type="PROSITE" id="PS52032">
    <property type="entry name" value="MARR_BRCT_CHROMO"/>
    <property type="match status" value="1"/>
</dbReference>
<evidence type="ECO:0000259" key="3">
    <source>
        <dbReference type="PROSITE" id="PS52032"/>
    </source>
</evidence>
<proteinExistence type="predicted"/>
<evidence type="ECO:0000313" key="5">
    <source>
        <dbReference type="Proteomes" id="UP000002729"/>
    </source>
</evidence>